<dbReference type="AlphaFoldDB" id="A0A9X0D540"/>
<sequence length="248" mass="27836">MAFPLRDGEGRAVAVVDISIGELKALPPHENKEIQRMLKLLAKAHREVAREITGGAEKNIVLEVEKEYEDARIDVLFDRLMLLDLRENVGRLDARAFAEIKSYKDPPKVIHDILKAVLGIFYGDSQQQDRFNEWSMCKQMVNPDLVRLITSYDPTARLNSLGVDAKSLAGKLQNVPQGAVAKHGSLPAQYLFNWAFVCLSLIEHTEKMCETRPGKVVSPQAKSEVVTDMGKGRYASPQNTWTRSEMTD</sequence>
<reference evidence="1" key="1">
    <citation type="submission" date="2023-01" db="EMBL/GenBank/DDBJ databases">
        <title>Genome assembly of the deep-sea coral Lophelia pertusa.</title>
        <authorList>
            <person name="Herrera S."/>
            <person name="Cordes E."/>
        </authorList>
    </citation>
    <scope>NUCLEOTIDE SEQUENCE</scope>
    <source>
        <strain evidence="1">USNM1676648</strain>
        <tissue evidence="1">Polyp</tissue>
    </source>
</reference>
<dbReference type="PANTHER" id="PTHR46788">
    <property type="entry name" value="EF-HAND CALCIUM-BINDING DOMAIN-CONTAINING PROTEIN 5"/>
    <property type="match status" value="1"/>
</dbReference>
<comment type="caution">
    <text evidence="1">The sequence shown here is derived from an EMBL/GenBank/DDBJ whole genome shotgun (WGS) entry which is preliminary data.</text>
</comment>
<organism evidence="1 2">
    <name type="scientific">Desmophyllum pertusum</name>
    <dbReference type="NCBI Taxonomy" id="174260"/>
    <lineage>
        <taxon>Eukaryota</taxon>
        <taxon>Metazoa</taxon>
        <taxon>Cnidaria</taxon>
        <taxon>Anthozoa</taxon>
        <taxon>Hexacorallia</taxon>
        <taxon>Scleractinia</taxon>
        <taxon>Caryophylliina</taxon>
        <taxon>Caryophylliidae</taxon>
        <taxon>Desmophyllum</taxon>
    </lineage>
</organism>
<evidence type="ECO:0000313" key="2">
    <source>
        <dbReference type="Proteomes" id="UP001163046"/>
    </source>
</evidence>
<dbReference type="EMBL" id="MU825874">
    <property type="protein sequence ID" value="KAJ7387225.1"/>
    <property type="molecule type" value="Genomic_DNA"/>
</dbReference>
<gene>
    <name evidence="1" type="ORF">OS493_004199</name>
</gene>
<protein>
    <submittedName>
        <fullName evidence="1">Uncharacterized protein</fullName>
    </submittedName>
</protein>
<name>A0A9X0D540_9CNID</name>
<keyword evidence="2" id="KW-1185">Reference proteome</keyword>
<accession>A0A9X0D540</accession>
<evidence type="ECO:0000313" key="1">
    <source>
        <dbReference type="EMBL" id="KAJ7387225.1"/>
    </source>
</evidence>
<proteinExistence type="predicted"/>
<dbReference type="OrthoDB" id="199400at2759"/>
<dbReference type="PANTHER" id="PTHR46788:SF1">
    <property type="entry name" value="EF-HAND CALCIUM-BINDING DOMAIN-CONTAINING PROTEIN 5"/>
    <property type="match status" value="1"/>
</dbReference>
<dbReference type="Gene3D" id="1.20.920.20">
    <property type="match status" value="1"/>
</dbReference>
<dbReference type="Proteomes" id="UP001163046">
    <property type="component" value="Unassembled WGS sequence"/>
</dbReference>